<proteinExistence type="predicted"/>
<comment type="caution">
    <text evidence="2">The sequence shown here is derived from an EMBL/GenBank/DDBJ whole genome shotgun (WGS) entry which is preliminary data.</text>
</comment>
<feature type="compositionally biased region" description="Basic and acidic residues" evidence="1">
    <location>
        <begin position="145"/>
        <end position="165"/>
    </location>
</feature>
<feature type="compositionally biased region" description="Low complexity" evidence="1">
    <location>
        <begin position="129"/>
        <end position="144"/>
    </location>
</feature>
<feature type="compositionally biased region" description="Low complexity" evidence="1">
    <location>
        <begin position="45"/>
        <end position="58"/>
    </location>
</feature>
<sequence length="207" mass="21541">MVQARRAVGNAAVAAALGGPSRCTEPMPWAGESLLAGQNLVGSQAVAGRASAPAAPKQKPNPKPPPVRPAGVKKAAAPPEQKDTSTAERPDKKATRERAGRRSPGADPKFQALKKDVTAKKRRIGTSHPPATAEAGAAQAAAVPPRDDREARGKAAHAEEMDAARPKEFDKQAFIAAVKKAVADRGRSSSWAGCWWACCARPPPPSD</sequence>
<name>A0A2W2G6Z6_9ACTN</name>
<dbReference type="AlphaFoldDB" id="A0A2W2G6Z6"/>
<feature type="region of interest" description="Disordered" evidence="1">
    <location>
        <begin position="44"/>
        <end position="165"/>
    </location>
</feature>
<evidence type="ECO:0000313" key="3">
    <source>
        <dbReference type="Proteomes" id="UP000248544"/>
    </source>
</evidence>
<reference evidence="2 3" key="1">
    <citation type="submission" date="2018-01" db="EMBL/GenBank/DDBJ databases">
        <title>Draft genome sequence of Sphaerisporangium sp. 7K107.</title>
        <authorList>
            <person name="Sahin N."/>
            <person name="Saygin H."/>
            <person name="Ay H."/>
        </authorList>
    </citation>
    <scope>NUCLEOTIDE SEQUENCE [LARGE SCALE GENOMIC DNA]</scope>
    <source>
        <strain evidence="2 3">7K107</strain>
    </source>
</reference>
<evidence type="ECO:0000313" key="2">
    <source>
        <dbReference type="EMBL" id="PZG36055.1"/>
    </source>
</evidence>
<dbReference type="RefSeq" id="WP_146607659.1">
    <property type="nucleotide sequence ID" value="NZ_POUA01000267.1"/>
</dbReference>
<feature type="region of interest" description="Disordered" evidence="1">
    <location>
        <begin position="1"/>
        <end position="30"/>
    </location>
</feature>
<dbReference type="EMBL" id="POUA01000267">
    <property type="protein sequence ID" value="PZG36055.1"/>
    <property type="molecule type" value="Genomic_DNA"/>
</dbReference>
<feature type="compositionally biased region" description="Low complexity" evidence="1">
    <location>
        <begin position="69"/>
        <end position="79"/>
    </location>
</feature>
<gene>
    <name evidence="2" type="ORF">C1I98_27305</name>
</gene>
<protein>
    <submittedName>
        <fullName evidence="2">Uncharacterized protein</fullName>
    </submittedName>
</protein>
<feature type="compositionally biased region" description="Pro residues" evidence="1">
    <location>
        <begin position="59"/>
        <end position="68"/>
    </location>
</feature>
<evidence type="ECO:0000256" key="1">
    <source>
        <dbReference type="SAM" id="MobiDB-lite"/>
    </source>
</evidence>
<organism evidence="2 3">
    <name type="scientific">Spongiactinospora gelatinilytica</name>
    <dbReference type="NCBI Taxonomy" id="2666298"/>
    <lineage>
        <taxon>Bacteria</taxon>
        <taxon>Bacillati</taxon>
        <taxon>Actinomycetota</taxon>
        <taxon>Actinomycetes</taxon>
        <taxon>Streptosporangiales</taxon>
        <taxon>Streptosporangiaceae</taxon>
        <taxon>Spongiactinospora</taxon>
    </lineage>
</organism>
<accession>A0A2W2G6Z6</accession>
<feature type="compositionally biased region" description="Basic and acidic residues" evidence="1">
    <location>
        <begin position="80"/>
        <end position="100"/>
    </location>
</feature>
<feature type="compositionally biased region" description="Low complexity" evidence="1">
    <location>
        <begin position="1"/>
        <end position="16"/>
    </location>
</feature>
<keyword evidence="3" id="KW-1185">Reference proteome</keyword>
<dbReference type="Proteomes" id="UP000248544">
    <property type="component" value="Unassembled WGS sequence"/>
</dbReference>